<proteinExistence type="predicted"/>
<evidence type="ECO:0000313" key="2">
    <source>
        <dbReference type="EMBL" id="KVH92062.1"/>
    </source>
</evidence>
<feature type="transmembrane region" description="Helical" evidence="1">
    <location>
        <begin position="166"/>
        <end position="186"/>
    </location>
</feature>
<keyword evidence="1" id="KW-0472">Membrane</keyword>
<dbReference type="EMBL" id="LEKV01004863">
    <property type="protein sequence ID" value="KVH92062.1"/>
    <property type="molecule type" value="Genomic_DNA"/>
</dbReference>
<organism evidence="2 3">
    <name type="scientific">Cynara cardunculus var. scolymus</name>
    <name type="common">Globe artichoke</name>
    <name type="synonym">Cynara scolymus</name>
    <dbReference type="NCBI Taxonomy" id="59895"/>
    <lineage>
        <taxon>Eukaryota</taxon>
        <taxon>Viridiplantae</taxon>
        <taxon>Streptophyta</taxon>
        <taxon>Embryophyta</taxon>
        <taxon>Tracheophyta</taxon>
        <taxon>Spermatophyta</taxon>
        <taxon>Magnoliopsida</taxon>
        <taxon>eudicotyledons</taxon>
        <taxon>Gunneridae</taxon>
        <taxon>Pentapetalae</taxon>
        <taxon>asterids</taxon>
        <taxon>campanulids</taxon>
        <taxon>Asterales</taxon>
        <taxon>Asteraceae</taxon>
        <taxon>Carduoideae</taxon>
        <taxon>Cardueae</taxon>
        <taxon>Carduinae</taxon>
        <taxon>Cynara</taxon>
    </lineage>
</organism>
<accession>A0A124SBY2</accession>
<dbReference type="GO" id="GO:0005886">
    <property type="term" value="C:plasma membrane"/>
    <property type="evidence" value="ECO:0007669"/>
    <property type="project" value="TreeGrafter"/>
</dbReference>
<dbReference type="AlphaFoldDB" id="A0A124SBY2"/>
<gene>
    <name evidence="2" type="ORF">Ccrd_005907</name>
</gene>
<dbReference type="Gramene" id="KVH92062">
    <property type="protein sequence ID" value="KVH92062"/>
    <property type="gene ID" value="Ccrd_005907"/>
</dbReference>
<feature type="transmembrane region" description="Helical" evidence="1">
    <location>
        <begin position="110"/>
        <end position="127"/>
    </location>
</feature>
<dbReference type="STRING" id="59895.A0A124SBY2"/>
<keyword evidence="1" id="KW-1133">Transmembrane helix</keyword>
<evidence type="ECO:0000313" key="3">
    <source>
        <dbReference type="Proteomes" id="UP000243975"/>
    </source>
</evidence>
<dbReference type="PANTHER" id="PTHR12741">
    <property type="entry name" value="LYST-INTERACTING PROTEIN LIP5 DOPAMINE RESPONSIVE PROTEIN DRG-1"/>
    <property type="match status" value="1"/>
</dbReference>
<reference evidence="2 3" key="1">
    <citation type="journal article" date="2016" name="Sci. Rep.">
        <title>The genome sequence of the outbreeding globe artichoke constructed de novo incorporating a phase-aware low-pass sequencing strategy of F1 progeny.</title>
        <authorList>
            <person name="Scaglione D."/>
            <person name="Reyes-Chin-Wo S."/>
            <person name="Acquadro A."/>
            <person name="Froenicke L."/>
            <person name="Portis E."/>
            <person name="Beitel C."/>
            <person name="Tirone M."/>
            <person name="Mauro R."/>
            <person name="Lo Monaco A."/>
            <person name="Mauromicale G."/>
            <person name="Faccioli P."/>
            <person name="Cattivelli L."/>
            <person name="Rieseberg L."/>
            <person name="Michelmore R."/>
            <person name="Lanteri S."/>
        </authorList>
    </citation>
    <scope>NUCLEOTIDE SEQUENCE [LARGE SCALE GENOMIC DNA]</scope>
    <source>
        <strain evidence="2">2C</strain>
    </source>
</reference>
<evidence type="ECO:0000256" key="1">
    <source>
        <dbReference type="SAM" id="Phobius"/>
    </source>
</evidence>
<name>A0A124SBY2_CYNCS</name>
<sequence>MNISGTVLKELVTENMVLNLRISQIKKNSSPDCFALGWPMRDDGDFFKSTRDMAQVLLYSINISDFNLLKDFFFKYINGKQPSQKAGSLGKLYFVETRSFWNTFRSFDRLWTFFILALQIMIIIAWSDVSISGVFEKQMLYNLSSIFITAAFLRLFQSMFCFLELLWILVHYMLIITSIPFEIASLRKKC</sequence>
<dbReference type="GO" id="GO:0046527">
    <property type="term" value="F:glucosyltransferase activity"/>
    <property type="evidence" value="ECO:0007669"/>
    <property type="project" value="TreeGrafter"/>
</dbReference>
<feature type="transmembrane region" description="Helical" evidence="1">
    <location>
        <begin position="139"/>
        <end position="160"/>
    </location>
</feature>
<comment type="caution">
    <text evidence="2">The sequence shown here is derived from an EMBL/GenBank/DDBJ whole genome shotgun (WGS) entry which is preliminary data.</text>
</comment>
<dbReference type="PANTHER" id="PTHR12741:SF106">
    <property type="entry name" value="CALLOSE SYNTHASE 5"/>
    <property type="match status" value="1"/>
</dbReference>
<keyword evidence="3" id="KW-1185">Reference proteome</keyword>
<protein>
    <submittedName>
        <fullName evidence="2">Callose synthase</fullName>
    </submittedName>
</protein>
<dbReference type="Proteomes" id="UP000243975">
    <property type="component" value="Unassembled WGS sequence"/>
</dbReference>
<keyword evidence="1" id="KW-0812">Transmembrane</keyword>